<reference evidence="1" key="2">
    <citation type="submission" date="2020-10" db="EMBL/GenBank/DDBJ databases">
        <authorList>
            <person name="Scholz U."/>
            <person name="Mascher M."/>
            <person name="Fiebig A."/>
        </authorList>
    </citation>
    <scope>NUCLEOTIDE SEQUENCE [LARGE SCALE GENOMIC DNA]</scope>
    <source>
        <strain evidence="1">cv. Morex</strain>
    </source>
</reference>
<dbReference type="Proteomes" id="UP000011116">
    <property type="component" value="Chromosome 5H"/>
</dbReference>
<dbReference type="AlphaFoldDB" id="A0A287SUC1"/>
<dbReference type="Gramene" id="HORVU.MOREX.r3.5HG0528200.1">
    <property type="protein sequence ID" value="HORVU.MOREX.r3.5HG0528200.1.CDS1"/>
    <property type="gene ID" value="HORVU.MOREX.r3.5HG0528200"/>
</dbReference>
<dbReference type="GeneID" id="123399300"/>
<keyword evidence="2" id="KW-1185">Reference proteome</keyword>
<accession>A0A287SUC1</accession>
<name>A0A287SUC1_HORVV</name>
<evidence type="ECO:0000313" key="2">
    <source>
        <dbReference type="Proteomes" id="UP000011116"/>
    </source>
</evidence>
<reference evidence="2" key="1">
    <citation type="journal article" date="2012" name="Nature">
        <title>A physical, genetic and functional sequence assembly of the barley genome.</title>
        <authorList>
            <consortium name="The International Barley Genome Sequencing Consortium"/>
            <person name="Mayer K.F."/>
            <person name="Waugh R."/>
            <person name="Brown J.W."/>
            <person name="Schulman A."/>
            <person name="Langridge P."/>
            <person name="Platzer M."/>
            <person name="Fincher G.B."/>
            <person name="Muehlbauer G.J."/>
            <person name="Sato K."/>
            <person name="Close T.J."/>
            <person name="Wise R.P."/>
            <person name="Stein N."/>
        </authorList>
    </citation>
    <scope>NUCLEOTIDE SEQUENCE [LARGE SCALE GENOMIC DNA]</scope>
    <source>
        <strain evidence="2">cv. Morex</strain>
    </source>
</reference>
<dbReference type="eggNOG" id="ENOG502R3KE">
    <property type="taxonomic scope" value="Eukaryota"/>
</dbReference>
<dbReference type="RefSeq" id="XP_044949650.1">
    <property type="nucleotide sequence ID" value="XM_045093715.1"/>
</dbReference>
<protein>
    <submittedName>
        <fullName evidence="1">Uncharacterized protein</fullName>
    </submittedName>
</protein>
<gene>
    <name evidence="1" type="primary">LOC123399300</name>
</gene>
<proteinExistence type="predicted"/>
<dbReference type="PaxDb" id="4513-MLOC_2445.1"/>
<dbReference type="EnsemblPlants" id="HORVU.MOREX.r3.5HG0528200.1">
    <property type="protein sequence ID" value="HORVU.MOREX.r3.5HG0528200.1.CDS1"/>
    <property type="gene ID" value="HORVU.MOREX.r3.5HG0528200"/>
</dbReference>
<dbReference type="OrthoDB" id="694116at2759"/>
<evidence type="ECO:0000313" key="1">
    <source>
        <dbReference type="EnsemblPlants" id="HORVU.MOREX.r3.5HG0528200.1.CDS1"/>
    </source>
</evidence>
<dbReference type="Gramene" id="HORVU.MOREX.r2.5HG0439380.1">
    <property type="protein sequence ID" value="HORVU.MOREX.r2.5HG0439380.1.CDS.1"/>
    <property type="gene ID" value="HORVU.MOREX.r2.5HG0439380"/>
</dbReference>
<sequence>MSVQVASPAGEKAMATTAWPYVEYMAQWERQVERRQLFLRSYHFSRDAEVSPRARTRRVVWAGARRLRRAAAKGLRRLRARIRLCFGWAAPALRRRSSPRRGGVHGFRYGRLPRVVKAPPANAASACFW</sequence>
<reference evidence="1" key="3">
    <citation type="submission" date="2022-01" db="UniProtKB">
        <authorList>
            <consortium name="EnsemblPlants"/>
        </authorList>
    </citation>
    <scope>IDENTIFICATION</scope>
    <source>
        <strain evidence="1">subsp. vulgare</strain>
    </source>
</reference>
<dbReference type="KEGG" id="hvg:123399300"/>
<dbReference type="InParanoid" id="A0A287SUC1"/>
<dbReference type="OMA" id="AESACFW"/>
<organism evidence="1 2">
    <name type="scientific">Hordeum vulgare subsp. vulgare</name>
    <name type="common">Domesticated barley</name>
    <dbReference type="NCBI Taxonomy" id="112509"/>
    <lineage>
        <taxon>Eukaryota</taxon>
        <taxon>Viridiplantae</taxon>
        <taxon>Streptophyta</taxon>
        <taxon>Embryophyta</taxon>
        <taxon>Tracheophyta</taxon>
        <taxon>Spermatophyta</taxon>
        <taxon>Magnoliopsida</taxon>
        <taxon>Liliopsida</taxon>
        <taxon>Poales</taxon>
        <taxon>Poaceae</taxon>
        <taxon>BOP clade</taxon>
        <taxon>Pooideae</taxon>
        <taxon>Triticodae</taxon>
        <taxon>Triticeae</taxon>
        <taxon>Hordeinae</taxon>
        <taxon>Hordeum</taxon>
    </lineage>
</organism>